<dbReference type="AlphaFoldDB" id="A0A6C0DRG3"/>
<proteinExistence type="predicted"/>
<keyword evidence="1" id="KW-0472">Membrane</keyword>
<protein>
    <submittedName>
        <fullName evidence="2">Uncharacterized protein</fullName>
    </submittedName>
</protein>
<keyword evidence="1" id="KW-1133">Transmembrane helix</keyword>
<feature type="transmembrane region" description="Helical" evidence="1">
    <location>
        <begin position="12"/>
        <end position="35"/>
    </location>
</feature>
<keyword evidence="1" id="KW-0812">Transmembrane</keyword>
<sequence>MTKPGVNFTPGKIFLLFLLITMAISFYIFVQAIFYNSEPHKLLYSTWQFPMLFALFMESVLLEYKA</sequence>
<feature type="transmembrane region" description="Helical" evidence="1">
    <location>
        <begin position="47"/>
        <end position="64"/>
    </location>
</feature>
<evidence type="ECO:0000313" key="2">
    <source>
        <dbReference type="EMBL" id="QHT19001.1"/>
    </source>
</evidence>
<reference evidence="2" key="1">
    <citation type="journal article" date="2020" name="Nature">
        <title>Giant virus diversity and host interactions through global metagenomics.</title>
        <authorList>
            <person name="Schulz F."/>
            <person name="Roux S."/>
            <person name="Paez-Espino D."/>
            <person name="Jungbluth S."/>
            <person name="Walsh D.A."/>
            <person name="Denef V.J."/>
            <person name="McMahon K.D."/>
            <person name="Konstantinidis K.T."/>
            <person name="Eloe-Fadrosh E.A."/>
            <person name="Kyrpides N.C."/>
            <person name="Woyke T."/>
        </authorList>
    </citation>
    <scope>NUCLEOTIDE SEQUENCE</scope>
    <source>
        <strain evidence="2">GVMAG-M-3300023174-49</strain>
    </source>
</reference>
<accession>A0A6C0DRG3</accession>
<dbReference type="EMBL" id="MN739661">
    <property type="protein sequence ID" value="QHT19001.1"/>
    <property type="molecule type" value="Genomic_DNA"/>
</dbReference>
<organism evidence="2">
    <name type="scientific">viral metagenome</name>
    <dbReference type="NCBI Taxonomy" id="1070528"/>
    <lineage>
        <taxon>unclassified sequences</taxon>
        <taxon>metagenomes</taxon>
        <taxon>organismal metagenomes</taxon>
    </lineage>
</organism>
<evidence type="ECO:0000256" key="1">
    <source>
        <dbReference type="SAM" id="Phobius"/>
    </source>
</evidence>
<name>A0A6C0DRG3_9ZZZZ</name>